<accession>A0AAD1UG87</accession>
<evidence type="ECO:0008006" key="3">
    <source>
        <dbReference type="Google" id="ProtNLM"/>
    </source>
</evidence>
<evidence type="ECO:0000313" key="2">
    <source>
        <dbReference type="Proteomes" id="UP001295684"/>
    </source>
</evidence>
<keyword evidence="2" id="KW-1185">Reference proteome</keyword>
<name>A0AAD1UG87_EUPCR</name>
<dbReference type="GO" id="GO:0003700">
    <property type="term" value="F:DNA-binding transcription factor activity"/>
    <property type="evidence" value="ECO:0007669"/>
    <property type="project" value="InterPro"/>
</dbReference>
<evidence type="ECO:0000313" key="1">
    <source>
        <dbReference type="EMBL" id="CAI2368783.1"/>
    </source>
</evidence>
<dbReference type="AlphaFoldDB" id="A0AAD1UG87"/>
<proteinExistence type="predicted"/>
<dbReference type="Gene3D" id="3.30.730.10">
    <property type="entry name" value="AP2/ERF domain"/>
    <property type="match status" value="1"/>
</dbReference>
<dbReference type="EMBL" id="CAMPGE010009924">
    <property type="protein sequence ID" value="CAI2368783.1"/>
    <property type="molecule type" value="Genomic_DNA"/>
</dbReference>
<organism evidence="1 2">
    <name type="scientific">Euplotes crassus</name>
    <dbReference type="NCBI Taxonomy" id="5936"/>
    <lineage>
        <taxon>Eukaryota</taxon>
        <taxon>Sar</taxon>
        <taxon>Alveolata</taxon>
        <taxon>Ciliophora</taxon>
        <taxon>Intramacronucleata</taxon>
        <taxon>Spirotrichea</taxon>
        <taxon>Hypotrichia</taxon>
        <taxon>Euplotida</taxon>
        <taxon>Euplotidae</taxon>
        <taxon>Moneuplotes</taxon>
    </lineage>
</organism>
<reference evidence="1" key="1">
    <citation type="submission" date="2023-07" db="EMBL/GenBank/DDBJ databases">
        <authorList>
            <consortium name="AG Swart"/>
            <person name="Singh M."/>
            <person name="Singh A."/>
            <person name="Seah K."/>
            <person name="Emmerich C."/>
        </authorList>
    </citation>
    <scope>NUCLEOTIDE SEQUENCE</scope>
    <source>
        <strain evidence="1">DP1</strain>
    </source>
</reference>
<comment type="caution">
    <text evidence="1">The sequence shown here is derived from an EMBL/GenBank/DDBJ whole genome shotgun (WGS) entry which is preliminary data.</text>
</comment>
<gene>
    <name evidence="1" type="ORF">ECRASSUSDP1_LOCUS10079</name>
</gene>
<protein>
    <recommendedName>
        <fullName evidence="3">AP2/ERF domain-containing protein</fullName>
    </recommendedName>
</protein>
<sequence length="262" mass="29046">MQSQQYINAFGGVNTCSMMSDFPYCLEGLSQFIPLFAEGVNSSNKVFGGNKVSRSSHDSTSQGSYCNSSFYNLMPAGSLNSKCMELNRENSQIGSEGDSILEPALTGSFISIRDIKISPSACQIKKNMISLKKDLKEKPKRKVGNKAKIPQKLIENRRREILSSLEKVTDPSKEVIKAVPRISTGSKRGSSFRGVSVNGKKWQVMVMGFGKKRYYGGIKDQNEAAQLYDKYAILTQGIGAKTNFGYTKDQILSILRENLKFE</sequence>
<dbReference type="InterPro" id="IPR036955">
    <property type="entry name" value="AP2/ERF_dom_sf"/>
</dbReference>
<dbReference type="Proteomes" id="UP001295684">
    <property type="component" value="Unassembled WGS sequence"/>
</dbReference>